<dbReference type="OrthoDB" id="6373236at2759"/>
<feature type="region of interest" description="Disordered" evidence="6">
    <location>
        <begin position="80"/>
        <end position="102"/>
    </location>
</feature>
<proteinExistence type="inferred from homology"/>
<feature type="domain" description="Cyclin-dependent kinase inhibitor" evidence="7">
    <location>
        <begin position="158"/>
        <end position="201"/>
    </location>
</feature>
<dbReference type="InterPro" id="IPR044898">
    <property type="entry name" value="CDI_dom_sf"/>
</dbReference>
<dbReference type="GO" id="GO:0004861">
    <property type="term" value="F:cyclin-dependent protein serine/threonine kinase inhibitor activity"/>
    <property type="evidence" value="ECO:0007669"/>
    <property type="project" value="UniProtKB-UniRule"/>
</dbReference>
<name>A0A6D2KCD5_9BRAS</name>
<evidence type="ECO:0000256" key="5">
    <source>
        <dbReference type="PIRNR" id="PIRNR017811"/>
    </source>
</evidence>
<dbReference type="InterPro" id="IPR003175">
    <property type="entry name" value="CDI_dom"/>
</dbReference>
<keyword evidence="9" id="KW-1185">Reference proteome</keyword>
<reference evidence="8" key="1">
    <citation type="submission" date="2020-01" db="EMBL/GenBank/DDBJ databases">
        <authorList>
            <person name="Mishra B."/>
        </authorList>
    </citation>
    <scope>NUCLEOTIDE SEQUENCE [LARGE SCALE GENOMIC DNA]</scope>
</reference>
<dbReference type="PIRSF" id="PIRSF017811">
    <property type="entry name" value="CDK_inhib_pln"/>
    <property type="match status" value="1"/>
</dbReference>
<accession>A0A6D2KCD5</accession>
<dbReference type="GO" id="GO:0051726">
    <property type="term" value="P:regulation of cell cycle"/>
    <property type="evidence" value="ECO:0007669"/>
    <property type="project" value="InterPro"/>
</dbReference>
<dbReference type="Proteomes" id="UP000467841">
    <property type="component" value="Unassembled WGS sequence"/>
</dbReference>
<dbReference type="Gene3D" id="4.10.365.10">
    <property type="entry name" value="p27"/>
    <property type="match status" value="1"/>
</dbReference>
<sequence>MGKYIKKSKLAGDVSTKDISHPITLGFRTRAAKNLALQRLRSHSAAPSDDADSFRYLQLRNRRLVKLQFLADTGKQQKQQLVQSEMRSPRAKFGPPAEKSEPEMTALVTEKEQNLGDNDEISGSDCNYGEKGFDFESGDRETAHCSLRRDSEAIQSIPSSREIEDFFAFAEQQQQRLFIEKYNFDIVSENPLPGRYEWVKVAP</sequence>
<evidence type="ECO:0000256" key="1">
    <source>
        <dbReference type="ARBA" id="ARBA00004642"/>
    </source>
</evidence>
<evidence type="ECO:0000256" key="6">
    <source>
        <dbReference type="SAM" id="MobiDB-lite"/>
    </source>
</evidence>
<dbReference type="EMBL" id="CACVBM020001329">
    <property type="protein sequence ID" value="CAA7045805.1"/>
    <property type="molecule type" value="Genomic_DNA"/>
</dbReference>
<evidence type="ECO:0000313" key="9">
    <source>
        <dbReference type="Proteomes" id="UP000467841"/>
    </source>
</evidence>
<dbReference type="AlphaFoldDB" id="A0A6D2KCD5"/>
<comment type="subcellular location">
    <subcellularLocation>
        <location evidence="1">Nucleus</location>
        <location evidence="1">Nucleoplasm</location>
    </subcellularLocation>
</comment>
<evidence type="ECO:0000256" key="2">
    <source>
        <dbReference type="ARBA" id="ARBA00010274"/>
    </source>
</evidence>
<dbReference type="Pfam" id="PF02234">
    <property type="entry name" value="CDI"/>
    <property type="match status" value="1"/>
</dbReference>
<evidence type="ECO:0000256" key="4">
    <source>
        <dbReference type="ARBA" id="ARBA00023306"/>
    </source>
</evidence>
<keyword evidence="3 5" id="KW-0649">Protein kinase inhibitor</keyword>
<comment type="caution">
    <text evidence="8">The sequence shown here is derived from an EMBL/GenBank/DDBJ whole genome shotgun (WGS) entry which is preliminary data.</text>
</comment>
<evidence type="ECO:0000256" key="3">
    <source>
        <dbReference type="ARBA" id="ARBA00023013"/>
    </source>
</evidence>
<evidence type="ECO:0000313" key="8">
    <source>
        <dbReference type="EMBL" id="CAA7045805.1"/>
    </source>
</evidence>
<evidence type="ECO:0000259" key="7">
    <source>
        <dbReference type="Pfam" id="PF02234"/>
    </source>
</evidence>
<dbReference type="PANTHER" id="PTHR46776">
    <property type="entry name" value="CYCLIN-DEPENDENT KINASE INHIBITOR 4-RELATED"/>
    <property type="match status" value="1"/>
</dbReference>
<keyword evidence="4" id="KW-0131">Cell cycle</keyword>
<comment type="similarity">
    <text evidence="2 5">Belongs to the CDI family. ICK/KRP subfamily.</text>
</comment>
<organism evidence="8 9">
    <name type="scientific">Microthlaspi erraticum</name>
    <dbReference type="NCBI Taxonomy" id="1685480"/>
    <lineage>
        <taxon>Eukaryota</taxon>
        <taxon>Viridiplantae</taxon>
        <taxon>Streptophyta</taxon>
        <taxon>Embryophyta</taxon>
        <taxon>Tracheophyta</taxon>
        <taxon>Spermatophyta</taxon>
        <taxon>Magnoliopsida</taxon>
        <taxon>eudicotyledons</taxon>
        <taxon>Gunneridae</taxon>
        <taxon>Pentapetalae</taxon>
        <taxon>rosids</taxon>
        <taxon>malvids</taxon>
        <taxon>Brassicales</taxon>
        <taxon>Brassicaceae</taxon>
        <taxon>Coluteocarpeae</taxon>
        <taxon>Microthlaspi</taxon>
    </lineage>
</organism>
<dbReference type="GO" id="GO:0005654">
    <property type="term" value="C:nucleoplasm"/>
    <property type="evidence" value="ECO:0007669"/>
    <property type="project" value="UniProtKB-SubCell"/>
</dbReference>
<protein>
    <recommendedName>
        <fullName evidence="5">Cyclin-dependent kinase inhibitor</fullName>
    </recommendedName>
</protein>
<dbReference type="InterPro" id="IPR044275">
    <property type="entry name" value="KRP"/>
</dbReference>
<gene>
    <name evidence="8" type="ORF">MERR_LOCUS33040</name>
</gene>